<dbReference type="SUPFAM" id="SSF53850">
    <property type="entry name" value="Periplasmic binding protein-like II"/>
    <property type="match status" value="1"/>
</dbReference>
<dbReference type="Gene3D" id="1.10.10.10">
    <property type="entry name" value="Winged helix-like DNA-binding domain superfamily/Winged helix DNA-binding domain"/>
    <property type="match status" value="1"/>
</dbReference>
<name>A0A1V4ETL2_9BACL</name>
<comment type="similarity">
    <text evidence="1">Belongs to the LysR transcriptional regulatory family.</text>
</comment>
<dbReference type="SUPFAM" id="SSF46785">
    <property type="entry name" value="Winged helix' DNA-binding domain"/>
    <property type="match status" value="1"/>
</dbReference>
<evidence type="ECO:0000256" key="3">
    <source>
        <dbReference type="ARBA" id="ARBA00023125"/>
    </source>
</evidence>
<dbReference type="PRINTS" id="PR00039">
    <property type="entry name" value="HTHLYSR"/>
</dbReference>
<organism evidence="6 7">
    <name type="scientific">Ferroacidibacillus organovorans</name>
    <dbReference type="NCBI Taxonomy" id="1765683"/>
    <lineage>
        <taxon>Bacteria</taxon>
        <taxon>Bacillati</taxon>
        <taxon>Bacillota</taxon>
        <taxon>Bacilli</taxon>
        <taxon>Bacillales</taxon>
        <taxon>Alicyclobacillaceae</taxon>
        <taxon>Ferroacidibacillus</taxon>
    </lineage>
</organism>
<evidence type="ECO:0000259" key="5">
    <source>
        <dbReference type="PROSITE" id="PS50931"/>
    </source>
</evidence>
<gene>
    <name evidence="6" type="ORF">B2M26_07450</name>
</gene>
<dbReference type="InterPro" id="IPR000847">
    <property type="entry name" value="LysR_HTH_N"/>
</dbReference>
<dbReference type="Gene3D" id="3.40.190.10">
    <property type="entry name" value="Periplasmic binding protein-like II"/>
    <property type="match status" value="2"/>
</dbReference>
<feature type="domain" description="HTH lysR-type" evidence="5">
    <location>
        <begin position="17"/>
        <end position="74"/>
    </location>
</feature>
<dbReference type="GO" id="GO:0003700">
    <property type="term" value="F:DNA-binding transcription factor activity"/>
    <property type="evidence" value="ECO:0007669"/>
    <property type="project" value="InterPro"/>
</dbReference>
<dbReference type="Pfam" id="PF03466">
    <property type="entry name" value="LysR_substrate"/>
    <property type="match status" value="1"/>
</dbReference>
<dbReference type="InterPro" id="IPR005119">
    <property type="entry name" value="LysR_subst-bd"/>
</dbReference>
<evidence type="ECO:0000313" key="7">
    <source>
        <dbReference type="Proteomes" id="UP000190229"/>
    </source>
</evidence>
<evidence type="ECO:0000256" key="2">
    <source>
        <dbReference type="ARBA" id="ARBA00023015"/>
    </source>
</evidence>
<dbReference type="Proteomes" id="UP000190229">
    <property type="component" value="Unassembled WGS sequence"/>
</dbReference>
<dbReference type="GO" id="GO:0000976">
    <property type="term" value="F:transcription cis-regulatory region binding"/>
    <property type="evidence" value="ECO:0007669"/>
    <property type="project" value="TreeGrafter"/>
</dbReference>
<dbReference type="PANTHER" id="PTHR30126">
    <property type="entry name" value="HTH-TYPE TRANSCRIPTIONAL REGULATOR"/>
    <property type="match status" value="1"/>
</dbReference>
<accession>A0A1V4ETL2</accession>
<dbReference type="FunFam" id="1.10.10.10:FF:000001">
    <property type="entry name" value="LysR family transcriptional regulator"/>
    <property type="match status" value="1"/>
</dbReference>
<evidence type="ECO:0000256" key="4">
    <source>
        <dbReference type="ARBA" id="ARBA00023163"/>
    </source>
</evidence>
<dbReference type="CDD" id="cd05466">
    <property type="entry name" value="PBP2_LTTR_substrate"/>
    <property type="match status" value="1"/>
</dbReference>
<proteinExistence type="inferred from homology"/>
<keyword evidence="2" id="KW-0805">Transcription regulation</keyword>
<dbReference type="InterPro" id="IPR036390">
    <property type="entry name" value="WH_DNA-bd_sf"/>
</dbReference>
<dbReference type="Pfam" id="PF00126">
    <property type="entry name" value="HTH_1"/>
    <property type="match status" value="1"/>
</dbReference>
<reference evidence="6 7" key="1">
    <citation type="submission" date="2017-02" db="EMBL/GenBank/DDBJ databases">
        <title>Draft genome of Acidibacillus ferrooxidans Huett2.</title>
        <authorList>
            <person name="Schopf S."/>
        </authorList>
    </citation>
    <scope>NUCLEOTIDE SEQUENCE [LARGE SCALE GENOMIC DNA]</scope>
    <source>
        <strain evidence="6 7">Huett2</strain>
    </source>
</reference>
<protein>
    <recommendedName>
        <fullName evidence="5">HTH lysR-type domain-containing protein</fullName>
    </recommendedName>
</protein>
<keyword evidence="7" id="KW-1185">Reference proteome</keyword>
<keyword evidence="3" id="KW-0238">DNA-binding</keyword>
<dbReference type="AlphaFoldDB" id="A0A1V4ETL2"/>
<dbReference type="EMBL" id="MWPS01000020">
    <property type="protein sequence ID" value="OPG16277.1"/>
    <property type="molecule type" value="Genomic_DNA"/>
</dbReference>
<evidence type="ECO:0000313" key="6">
    <source>
        <dbReference type="EMBL" id="OPG16277.1"/>
    </source>
</evidence>
<sequence>MIININSMPICNRRMTVNWTDVRIFIEVARCGSMSQAATGLHMGQPAVSQRIRALEDEVGRSLFTRQHRGVILTPAGQTFLEYGQRSLSLLQEGITTVRHFSDERQHIRLASPTSLNSWFLGPLIRRLVERGNDVTLLDDHSHHVAQKVLDGSLDAGFVIGMPPFPGLHLKEIWQDPLVCVMAPTHPLASLCQQTICEPHQLAGHRIIWYRFAHFATEFRTNMERSIGARTMWIEATPADTVKQLILDNVGIGFLPRLVVQHELRTGALLQLTLPGLPYIAWRIQMLYRERKTIHPPLAQLLEIIEDLWPSCAMQ</sequence>
<dbReference type="InterPro" id="IPR036388">
    <property type="entry name" value="WH-like_DNA-bd_sf"/>
</dbReference>
<dbReference type="PROSITE" id="PS50931">
    <property type="entry name" value="HTH_LYSR"/>
    <property type="match status" value="1"/>
</dbReference>
<evidence type="ECO:0000256" key="1">
    <source>
        <dbReference type="ARBA" id="ARBA00009437"/>
    </source>
</evidence>
<dbReference type="PANTHER" id="PTHR30126:SF40">
    <property type="entry name" value="HTH-TYPE TRANSCRIPTIONAL REGULATOR GLTR"/>
    <property type="match status" value="1"/>
</dbReference>
<keyword evidence="4" id="KW-0804">Transcription</keyword>
<comment type="caution">
    <text evidence="6">The sequence shown here is derived from an EMBL/GenBank/DDBJ whole genome shotgun (WGS) entry which is preliminary data.</text>
</comment>